<dbReference type="CDD" id="cd03412">
    <property type="entry name" value="CbiK_N"/>
    <property type="match status" value="1"/>
</dbReference>
<name>A0A1S8LQU0_9CLOT</name>
<sequence>MKKAILVISFGTTYENTRKLTIDKIEEKIRNEFKDYEIRRAFTSYKIIEVLKKRDNIIVDTPDTALEKLKQDGYEEIIIQPLHIIPGSEYEFVKRIVEKYSEEFKKIKLGRPVLYYKGMPENFPDDYAIMIDSIKDIIPKEKLVILMGHGSNHSSNACYSCLQLVLRDRGFHNAFIANVEGYPNIDDVLGYVKGYSSKEVTLIPLMLVAGNHALIDMAGEDEDSFKNVLIKHGFEVTPYMHGLGEIEKFQQIYIEHIKDTIKERYEGELKGEK</sequence>
<protein>
    <submittedName>
        <fullName evidence="1">Sirohydrochlorin cobaltochelatase</fullName>
        <ecNumber evidence="1">4.99.1.3</ecNumber>
    </submittedName>
</protein>
<keyword evidence="2" id="KW-1185">Reference proteome</keyword>
<evidence type="ECO:0000313" key="1">
    <source>
        <dbReference type="EMBL" id="URZ11223.1"/>
    </source>
</evidence>
<proteinExistence type="predicted"/>
<dbReference type="EMBL" id="CP096983">
    <property type="protein sequence ID" value="URZ11223.1"/>
    <property type="molecule type" value="Genomic_DNA"/>
</dbReference>
<dbReference type="KEGG" id="crw:CROST_019400"/>
<dbReference type="SUPFAM" id="SSF53800">
    <property type="entry name" value="Chelatase"/>
    <property type="match status" value="1"/>
</dbReference>
<dbReference type="Pfam" id="PF06180">
    <property type="entry name" value="CbiK"/>
    <property type="match status" value="1"/>
</dbReference>
<dbReference type="RefSeq" id="WP_077835502.1">
    <property type="nucleotide sequence ID" value="NZ_CP096983.1"/>
</dbReference>
<dbReference type="STRING" id="84029.CROST_00260"/>
<dbReference type="Proteomes" id="UP000190951">
    <property type="component" value="Chromosome"/>
</dbReference>
<organism evidence="1 2">
    <name type="scientific">Clostridium felsineum</name>
    <dbReference type="NCBI Taxonomy" id="36839"/>
    <lineage>
        <taxon>Bacteria</taxon>
        <taxon>Bacillati</taxon>
        <taxon>Bacillota</taxon>
        <taxon>Clostridia</taxon>
        <taxon>Eubacteriales</taxon>
        <taxon>Clostridiaceae</taxon>
        <taxon>Clostridium</taxon>
    </lineage>
</organism>
<accession>A0A1S8LQU0</accession>
<dbReference type="GO" id="GO:0016852">
    <property type="term" value="F:sirohydrochlorin cobaltochelatase activity"/>
    <property type="evidence" value="ECO:0007669"/>
    <property type="project" value="UniProtKB-EC"/>
</dbReference>
<dbReference type="InterPro" id="IPR010388">
    <property type="entry name" value="Anaerobic_Co-chelatase"/>
</dbReference>
<dbReference type="GO" id="GO:0019251">
    <property type="term" value="P:anaerobic cobalamin biosynthetic process"/>
    <property type="evidence" value="ECO:0007669"/>
    <property type="project" value="InterPro"/>
</dbReference>
<reference evidence="1 2" key="1">
    <citation type="submission" date="2022-04" db="EMBL/GenBank/DDBJ databases">
        <title>Genome sequence of C. roseum typestrain.</title>
        <authorList>
            <person name="Poehlein A."/>
            <person name="Schoch T."/>
            <person name="Duerre P."/>
            <person name="Daniel R."/>
        </authorList>
    </citation>
    <scope>NUCLEOTIDE SEQUENCE [LARGE SCALE GENOMIC DNA]</scope>
    <source>
        <strain evidence="1 2">DSM 7320</strain>
    </source>
</reference>
<keyword evidence="1" id="KW-0456">Lyase</keyword>
<dbReference type="AlphaFoldDB" id="A0A1S8LQU0"/>
<dbReference type="CDD" id="cd03413">
    <property type="entry name" value="CbiK_C"/>
    <property type="match status" value="1"/>
</dbReference>
<dbReference type="EC" id="4.99.1.3" evidence="1"/>
<gene>
    <name evidence="1" type="primary">cbiK</name>
    <name evidence="1" type="ORF">CROST_019400</name>
</gene>
<evidence type="ECO:0000313" key="2">
    <source>
        <dbReference type="Proteomes" id="UP000190951"/>
    </source>
</evidence>
<dbReference type="Gene3D" id="3.40.50.1400">
    <property type="match status" value="2"/>
</dbReference>
<dbReference type="PIRSF" id="PIRSF033579">
    <property type="entry name" value="Anaer_Co_chel"/>
    <property type="match status" value="1"/>
</dbReference>